<evidence type="ECO:0000256" key="1">
    <source>
        <dbReference type="SAM" id="MobiDB-lite"/>
    </source>
</evidence>
<keyword evidence="2" id="KW-1133">Transmembrane helix</keyword>
<name>A0A7J8DBU1_MOLMO</name>
<accession>A0A7J8DBU1</accession>
<proteinExistence type="predicted"/>
<evidence type="ECO:0000313" key="3">
    <source>
        <dbReference type="EMBL" id="KAF6420610.1"/>
    </source>
</evidence>
<dbReference type="EMBL" id="JACASF010000018">
    <property type="protein sequence ID" value="KAF6420610.1"/>
    <property type="molecule type" value="Genomic_DNA"/>
</dbReference>
<dbReference type="AlphaFoldDB" id="A0A7J8DBU1"/>
<feature type="region of interest" description="Disordered" evidence="1">
    <location>
        <begin position="1"/>
        <end position="25"/>
    </location>
</feature>
<feature type="transmembrane region" description="Helical" evidence="2">
    <location>
        <begin position="57"/>
        <end position="77"/>
    </location>
</feature>
<sequence>MQAEREERGPAEPEGPDFAPPSTDLREVNIPWGLLSSPSWPGGPAVSRERRHCDPRAPGSLSLGAAAWLYPCLLWSLPPAETYLRHCPRATELFPTFLFFSFFFFGLMMVPSHLCRAPGITSLPRAALPLLQRAPSSPKGV</sequence>
<protein>
    <submittedName>
        <fullName evidence="3">Uncharacterized protein</fullName>
    </submittedName>
</protein>
<keyword evidence="4" id="KW-1185">Reference proteome</keyword>
<feature type="transmembrane region" description="Helical" evidence="2">
    <location>
        <begin position="97"/>
        <end position="115"/>
    </location>
</feature>
<evidence type="ECO:0000256" key="2">
    <source>
        <dbReference type="SAM" id="Phobius"/>
    </source>
</evidence>
<keyword evidence="2" id="KW-0472">Membrane</keyword>
<dbReference type="Proteomes" id="UP000550707">
    <property type="component" value="Unassembled WGS sequence"/>
</dbReference>
<keyword evidence="2" id="KW-0812">Transmembrane</keyword>
<reference evidence="3 4" key="1">
    <citation type="journal article" date="2020" name="Nature">
        <title>Six reference-quality genomes reveal evolution of bat adaptations.</title>
        <authorList>
            <person name="Jebb D."/>
            <person name="Huang Z."/>
            <person name="Pippel M."/>
            <person name="Hughes G.M."/>
            <person name="Lavrichenko K."/>
            <person name="Devanna P."/>
            <person name="Winkler S."/>
            <person name="Jermiin L.S."/>
            <person name="Skirmuntt E.C."/>
            <person name="Katzourakis A."/>
            <person name="Burkitt-Gray L."/>
            <person name="Ray D.A."/>
            <person name="Sullivan K.A.M."/>
            <person name="Roscito J.G."/>
            <person name="Kirilenko B.M."/>
            <person name="Davalos L.M."/>
            <person name="Corthals A.P."/>
            <person name="Power M.L."/>
            <person name="Jones G."/>
            <person name="Ransome R.D."/>
            <person name="Dechmann D.K.N."/>
            <person name="Locatelli A.G."/>
            <person name="Puechmaille S.J."/>
            <person name="Fedrigo O."/>
            <person name="Jarvis E.D."/>
            <person name="Hiller M."/>
            <person name="Vernes S.C."/>
            <person name="Myers E.W."/>
            <person name="Teeling E.C."/>
        </authorList>
    </citation>
    <scope>NUCLEOTIDE SEQUENCE [LARGE SCALE GENOMIC DNA]</scope>
    <source>
        <strain evidence="3">MMolMol1</strain>
        <tissue evidence="3">Muscle</tissue>
    </source>
</reference>
<dbReference type="InParanoid" id="A0A7J8DBU1"/>
<feature type="compositionally biased region" description="Basic and acidic residues" evidence="1">
    <location>
        <begin position="1"/>
        <end position="11"/>
    </location>
</feature>
<gene>
    <name evidence="3" type="ORF">HJG59_009342</name>
</gene>
<evidence type="ECO:0000313" key="4">
    <source>
        <dbReference type="Proteomes" id="UP000550707"/>
    </source>
</evidence>
<organism evidence="3 4">
    <name type="scientific">Molossus molossus</name>
    <name type="common">Pallas' mastiff bat</name>
    <name type="synonym">Vespertilio molossus</name>
    <dbReference type="NCBI Taxonomy" id="27622"/>
    <lineage>
        <taxon>Eukaryota</taxon>
        <taxon>Metazoa</taxon>
        <taxon>Chordata</taxon>
        <taxon>Craniata</taxon>
        <taxon>Vertebrata</taxon>
        <taxon>Euteleostomi</taxon>
        <taxon>Mammalia</taxon>
        <taxon>Eutheria</taxon>
        <taxon>Laurasiatheria</taxon>
        <taxon>Chiroptera</taxon>
        <taxon>Yangochiroptera</taxon>
        <taxon>Molossidae</taxon>
        <taxon>Molossus</taxon>
    </lineage>
</organism>
<comment type="caution">
    <text evidence="3">The sequence shown here is derived from an EMBL/GenBank/DDBJ whole genome shotgun (WGS) entry which is preliminary data.</text>
</comment>